<reference evidence="11 12" key="1">
    <citation type="submission" date="2024-01" db="EMBL/GenBank/DDBJ databases">
        <title>A draft genome for the cacao thread blight pathogen Marasmiellus scandens.</title>
        <authorList>
            <person name="Baruah I.K."/>
            <person name="Leung J."/>
            <person name="Bukari Y."/>
            <person name="Amoako-Attah I."/>
            <person name="Meinhardt L.W."/>
            <person name="Bailey B.A."/>
            <person name="Cohen S.P."/>
        </authorList>
    </citation>
    <scope>NUCLEOTIDE SEQUENCE [LARGE SCALE GENOMIC DNA]</scope>
    <source>
        <strain evidence="11 12">GH-19</strain>
    </source>
</reference>
<keyword evidence="3 8" id="KW-0812">Transmembrane</keyword>
<feature type="transmembrane region" description="Helical" evidence="8">
    <location>
        <begin position="836"/>
        <end position="858"/>
    </location>
</feature>
<feature type="transmembrane region" description="Helical" evidence="8">
    <location>
        <begin position="954"/>
        <end position="973"/>
    </location>
</feature>
<keyword evidence="5" id="KW-0067">ATP-binding</keyword>
<keyword evidence="9" id="KW-0732">Signal</keyword>
<feature type="signal peptide" evidence="9">
    <location>
        <begin position="1"/>
        <end position="16"/>
    </location>
</feature>
<dbReference type="Pfam" id="PF01061">
    <property type="entry name" value="ABC2_membrane"/>
    <property type="match status" value="1"/>
</dbReference>
<evidence type="ECO:0000256" key="6">
    <source>
        <dbReference type="ARBA" id="ARBA00022989"/>
    </source>
</evidence>
<evidence type="ECO:0000256" key="1">
    <source>
        <dbReference type="ARBA" id="ARBA00004141"/>
    </source>
</evidence>
<evidence type="ECO:0000256" key="9">
    <source>
        <dbReference type="SAM" id="SignalP"/>
    </source>
</evidence>
<feature type="transmembrane region" description="Helical" evidence="8">
    <location>
        <begin position="755"/>
        <end position="776"/>
    </location>
</feature>
<dbReference type="PROSITE" id="PS50893">
    <property type="entry name" value="ABC_TRANSPORTER_2"/>
    <property type="match status" value="1"/>
</dbReference>
<evidence type="ECO:0000256" key="8">
    <source>
        <dbReference type="SAM" id="Phobius"/>
    </source>
</evidence>
<protein>
    <recommendedName>
        <fullName evidence="10">ABC transporter domain-containing protein</fullName>
    </recommendedName>
</protein>
<evidence type="ECO:0000313" key="12">
    <source>
        <dbReference type="Proteomes" id="UP001498398"/>
    </source>
</evidence>
<feature type="transmembrane region" description="Helical" evidence="8">
    <location>
        <begin position="720"/>
        <end position="743"/>
    </location>
</feature>
<feature type="transmembrane region" description="Helical" evidence="8">
    <location>
        <begin position="304"/>
        <end position="327"/>
    </location>
</feature>
<comment type="subcellular location">
    <subcellularLocation>
        <location evidence="1">Membrane</location>
        <topology evidence="1">Multi-pass membrane protein</topology>
    </subcellularLocation>
</comment>
<name>A0ABR1J8P9_9AGAR</name>
<dbReference type="InterPro" id="IPR013525">
    <property type="entry name" value="ABC2_TM"/>
</dbReference>
<dbReference type="Proteomes" id="UP001498398">
    <property type="component" value="Unassembled WGS sequence"/>
</dbReference>
<keyword evidence="4" id="KW-0547">Nucleotide-binding</keyword>
<feature type="chain" id="PRO_5046774065" description="ABC transporter domain-containing protein" evidence="9">
    <location>
        <begin position="17"/>
        <end position="977"/>
    </location>
</feature>
<accession>A0ABR1J8P9</accession>
<dbReference type="InterPro" id="IPR050352">
    <property type="entry name" value="ABCG_transporters"/>
</dbReference>
<sequence>MWASIVFLGFLSLAFAQNCENYGVANGSSCTCPTGFGGPTCSEIACGGSLFEGSQRPLTSTPSGFANLTAGDCSCPSGWGGFGCNVCQSDDACQSASSNLSAPDSSVPGMNRTIVCNKSSRVFASSQMSCSVDNPTLRSFFPGSTYINIIRTINPTQSPLPNTTSFGSAGTAYTSVFHNGVEQFYCYSDACAQKTLSDGSSQSQCDTLKCTCRSGTTFCGASRGISNLTTPVNALTGPAQINCDVVDKSTGQVTCHFIQSSLQILFGNQGLALNSCDIGECVRQNVIDSNNDTVSSKASLSGGVIAGLVVVVTLVSLALLFLAFGLWRQRKARLQGYTRLGSGGVAVEWKDLSYVVPSSDSWGRKKSKNVNDDKVILDNVNGLVLPGQIMAILGPSGAGKTSLIEILSGRYKAGSITGSVSFPSQSSLTTRRPRIGFVPQQDILPPMLTVQEAFLFAANLRLPEGVPEVEKQKRVDNILEKLGLEHLRNTRIGDNTGSKARGISGGEMRRVSIGLELIASPDVLILDEPTSGLDSVSAARVANVLRSIAHDTQTPTAVIASIHQPSSQLYQIFDTVLVLAHGRTLYCGPGAFAPVEHFAQAGPGVAPTYPQGYNVADYLLEVASDPPLALLALQQSMRGSCSEFGTLAHEKAGTSLDVPVGDFSEKNIRLGNLATQNPTSKRNWLSTVFGPTSMVYATTFLTQLECLCGREWKILRRDKTLFITHISVASVLGAFCGGLYFHLDLTIAGFQSRVGCLYFLGSLTAFSSLSALYNVMEIRPLFLRERSSSYYSPIAWLLSRFIFDVIPLRLIPTIIVSTITYWMAGLDGEATHFLKFLLILVLYTLVMTLFNFLLGTLFRNGGIALLVSALSALYQMTFAGFLVHLTSIPPVLTWLQWFCPLRFCLEAMAVNEVGGGLMIQDRVAGAPLDVSATFVLQLLFGYEPNNYYRDVLVLFAYIAAFGIAVILTVWYRVREQR</sequence>
<keyword evidence="6 8" id="KW-1133">Transmembrane helix</keyword>
<dbReference type="SUPFAM" id="SSF52540">
    <property type="entry name" value="P-loop containing nucleoside triphosphate hydrolases"/>
    <property type="match status" value="1"/>
</dbReference>
<dbReference type="CDD" id="cd03213">
    <property type="entry name" value="ABCG_EPDR"/>
    <property type="match status" value="1"/>
</dbReference>
<keyword evidence="2" id="KW-0813">Transport</keyword>
<feature type="transmembrane region" description="Helical" evidence="8">
    <location>
        <begin position="865"/>
        <end position="885"/>
    </location>
</feature>
<dbReference type="PROSITE" id="PS00211">
    <property type="entry name" value="ABC_TRANSPORTER_1"/>
    <property type="match status" value="1"/>
</dbReference>
<comment type="caution">
    <text evidence="11">The sequence shown here is derived from an EMBL/GenBank/DDBJ whole genome shotgun (WGS) entry which is preliminary data.</text>
</comment>
<dbReference type="InterPro" id="IPR027417">
    <property type="entry name" value="P-loop_NTPase"/>
</dbReference>
<dbReference type="EMBL" id="JBANRG010000035">
    <property type="protein sequence ID" value="KAK7449713.1"/>
    <property type="molecule type" value="Genomic_DNA"/>
</dbReference>
<dbReference type="InterPro" id="IPR017871">
    <property type="entry name" value="ABC_transporter-like_CS"/>
</dbReference>
<dbReference type="Gene3D" id="3.40.50.300">
    <property type="entry name" value="P-loop containing nucleotide triphosphate hydrolases"/>
    <property type="match status" value="1"/>
</dbReference>
<evidence type="ECO:0000256" key="5">
    <source>
        <dbReference type="ARBA" id="ARBA00022840"/>
    </source>
</evidence>
<dbReference type="InterPro" id="IPR003593">
    <property type="entry name" value="AAA+_ATPase"/>
</dbReference>
<gene>
    <name evidence="11" type="ORF">VKT23_013186</name>
</gene>
<dbReference type="PANTHER" id="PTHR48041:SF139">
    <property type="entry name" value="PROTEIN SCARLET"/>
    <property type="match status" value="1"/>
</dbReference>
<proteinExistence type="predicted"/>
<evidence type="ECO:0000256" key="3">
    <source>
        <dbReference type="ARBA" id="ARBA00022692"/>
    </source>
</evidence>
<dbReference type="SMART" id="SM00382">
    <property type="entry name" value="AAA"/>
    <property type="match status" value="1"/>
</dbReference>
<evidence type="ECO:0000259" key="10">
    <source>
        <dbReference type="PROSITE" id="PS50893"/>
    </source>
</evidence>
<evidence type="ECO:0000256" key="2">
    <source>
        <dbReference type="ARBA" id="ARBA00022448"/>
    </source>
</evidence>
<organism evidence="11 12">
    <name type="scientific">Marasmiellus scandens</name>
    <dbReference type="NCBI Taxonomy" id="2682957"/>
    <lineage>
        <taxon>Eukaryota</taxon>
        <taxon>Fungi</taxon>
        <taxon>Dikarya</taxon>
        <taxon>Basidiomycota</taxon>
        <taxon>Agaricomycotina</taxon>
        <taxon>Agaricomycetes</taxon>
        <taxon>Agaricomycetidae</taxon>
        <taxon>Agaricales</taxon>
        <taxon>Marasmiineae</taxon>
        <taxon>Omphalotaceae</taxon>
        <taxon>Marasmiellus</taxon>
    </lineage>
</organism>
<evidence type="ECO:0000256" key="4">
    <source>
        <dbReference type="ARBA" id="ARBA00022741"/>
    </source>
</evidence>
<feature type="domain" description="ABC transporter" evidence="10">
    <location>
        <begin position="347"/>
        <end position="606"/>
    </location>
</feature>
<keyword evidence="7 8" id="KW-0472">Membrane</keyword>
<feature type="transmembrane region" description="Helical" evidence="8">
    <location>
        <begin position="797"/>
        <end position="824"/>
    </location>
</feature>
<dbReference type="PANTHER" id="PTHR48041">
    <property type="entry name" value="ABC TRANSPORTER G FAMILY MEMBER 28"/>
    <property type="match status" value="1"/>
</dbReference>
<keyword evidence="12" id="KW-1185">Reference proteome</keyword>
<dbReference type="Pfam" id="PF00005">
    <property type="entry name" value="ABC_tran"/>
    <property type="match status" value="1"/>
</dbReference>
<evidence type="ECO:0000313" key="11">
    <source>
        <dbReference type="EMBL" id="KAK7449713.1"/>
    </source>
</evidence>
<evidence type="ECO:0000256" key="7">
    <source>
        <dbReference type="ARBA" id="ARBA00023136"/>
    </source>
</evidence>
<dbReference type="InterPro" id="IPR003439">
    <property type="entry name" value="ABC_transporter-like_ATP-bd"/>
</dbReference>